<gene>
    <name evidence="3" type="ORF">BCR32DRAFT_304411</name>
</gene>
<sequence length="239" mass="27864">MNSDDILSKLIEYFIAVEVYVKEDGDESTPLVKKQYIYPETDDQDFFNNISLFAFPSEKTFDISNIHLGKDKNKNNVFKDASKDHYDITEINTTTPKIKKSFLDEIKCHDFILTNEYGEKIYASCLRTTKVPLKWDRNIESNNFNDQYLCEENINKKTSSKIHHMAYTSESTVYSEEFLSDSLSSNHLNLFCPFNEYGFNSLSSSKENFSKSSININNKEGNEKFKVSNKKNKKRDEYI</sequence>
<dbReference type="Pfam" id="PF03456">
    <property type="entry name" value="uDENN"/>
    <property type="match status" value="1"/>
</dbReference>
<dbReference type="Proteomes" id="UP000193944">
    <property type="component" value="Unassembled WGS sequence"/>
</dbReference>
<organism evidence="3 4">
    <name type="scientific">Anaeromyces robustus</name>
    <dbReference type="NCBI Taxonomy" id="1754192"/>
    <lineage>
        <taxon>Eukaryota</taxon>
        <taxon>Fungi</taxon>
        <taxon>Fungi incertae sedis</taxon>
        <taxon>Chytridiomycota</taxon>
        <taxon>Chytridiomycota incertae sedis</taxon>
        <taxon>Neocallimastigomycetes</taxon>
        <taxon>Neocallimastigales</taxon>
        <taxon>Neocallimastigaceae</taxon>
        <taxon>Anaeromyces</taxon>
    </lineage>
</organism>
<comment type="caution">
    <text evidence="3">The sequence shown here is derived from an EMBL/GenBank/DDBJ whole genome shotgun (WGS) entry which is preliminary data.</text>
</comment>
<proteinExistence type="predicted"/>
<feature type="region of interest" description="Disordered" evidence="1">
    <location>
        <begin position="220"/>
        <end position="239"/>
    </location>
</feature>
<evidence type="ECO:0000313" key="4">
    <source>
        <dbReference type="Proteomes" id="UP000193944"/>
    </source>
</evidence>
<evidence type="ECO:0000256" key="1">
    <source>
        <dbReference type="SAM" id="MobiDB-lite"/>
    </source>
</evidence>
<reference evidence="3 4" key="2">
    <citation type="submission" date="2016-08" db="EMBL/GenBank/DDBJ databases">
        <title>Pervasive Adenine N6-methylation of Active Genes in Fungi.</title>
        <authorList>
            <consortium name="DOE Joint Genome Institute"/>
            <person name="Mondo S.J."/>
            <person name="Dannebaum R.O."/>
            <person name="Kuo R.C."/>
            <person name="Labutti K."/>
            <person name="Haridas S."/>
            <person name="Kuo A."/>
            <person name="Salamov A."/>
            <person name="Ahrendt S.R."/>
            <person name="Lipzen A."/>
            <person name="Sullivan W."/>
            <person name="Andreopoulos W.B."/>
            <person name="Clum A."/>
            <person name="Lindquist E."/>
            <person name="Daum C."/>
            <person name="Ramamoorthy G.K."/>
            <person name="Gryganskyi A."/>
            <person name="Culley D."/>
            <person name="Magnuson J.K."/>
            <person name="James T.Y."/>
            <person name="O'Malley M.A."/>
            <person name="Stajich J.E."/>
            <person name="Spatafora J.W."/>
            <person name="Visel A."/>
            <person name="Grigoriev I.V."/>
        </authorList>
    </citation>
    <scope>NUCLEOTIDE SEQUENCE [LARGE SCALE GENOMIC DNA]</scope>
    <source>
        <strain evidence="3 4">S4</strain>
    </source>
</reference>
<dbReference type="AlphaFoldDB" id="A0A1Y1XIL9"/>
<feature type="domain" description="uDENN" evidence="2">
    <location>
        <begin position="36"/>
        <end position="127"/>
    </location>
</feature>
<reference evidence="3 4" key="1">
    <citation type="submission" date="2016-08" db="EMBL/GenBank/DDBJ databases">
        <title>A Parts List for Fungal Cellulosomes Revealed by Comparative Genomics.</title>
        <authorList>
            <consortium name="DOE Joint Genome Institute"/>
            <person name="Haitjema C.H."/>
            <person name="Gilmore S.P."/>
            <person name="Henske J.K."/>
            <person name="Solomon K.V."/>
            <person name="De Groot R."/>
            <person name="Kuo A."/>
            <person name="Mondo S.J."/>
            <person name="Salamov A.A."/>
            <person name="Labutti K."/>
            <person name="Zhao Z."/>
            <person name="Chiniquy J."/>
            <person name="Barry K."/>
            <person name="Brewer H.M."/>
            <person name="Purvine S.O."/>
            <person name="Wright A.T."/>
            <person name="Boxma B."/>
            <person name="Van Alen T."/>
            <person name="Hackstein J.H."/>
            <person name="Baker S.E."/>
            <person name="Grigoriev I.V."/>
            <person name="O'Malley M.A."/>
        </authorList>
    </citation>
    <scope>NUCLEOTIDE SEQUENCE [LARGE SCALE GENOMIC DNA]</scope>
    <source>
        <strain evidence="3 4">S4</strain>
    </source>
</reference>
<name>A0A1Y1XIL9_9FUNG</name>
<protein>
    <recommendedName>
        <fullName evidence="2">uDENN domain-containing protein</fullName>
    </recommendedName>
</protein>
<dbReference type="Gene3D" id="3.30.450.200">
    <property type="match status" value="1"/>
</dbReference>
<evidence type="ECO:0000259" key="2">
    <source>
        <dbReference type="Pfam" id="PF03456"/>
    </source>
</evidence>
<dbReference type="OrthoDB" id="6019893at2759"/>
<dbReference type="InterPro" id="IPR005113">
    <property type="entry name" value="uDENN_dom"/>
</dbReference>
<evidence type="ECO:0000313" key="3">
    <source>
        <dbReference type="EMBL" id="ORX85607.1"/>
    </source>
</evidence>
<accession>A0A1Y1XIL9</accession>
<keyword evidence="4" id="KW-1185">Reference proteome</keyword>
<dbReference type="EMBL" id="MCFG01000033">
    <property type="protein sequence ID" value="ORX85607.1"/>
    <property type="molecule type" value="Genomic_DNA"/>
</dbReference>